<feature type="binding site" evidence="8">
    <location>
        <begin position="229"/>
        <end position="233"/>
    </location>
    <ligand>
        <name>GTP</name>
        <dbReference type="ChEBI" id="CHEBI:37565"/>
        <label>2</label>
    </ligand>
</feature>
<feature type="domain" description="EngA-type G" evidence="11">
    <location>
        <begin position="3"/>
        <end position="167"/>
    </location>
</feature>
<evidence type="ECO:0000256" key="9">
    <source>
        <dbReference type="PROSITE-ProRule" id="PRU01049"/>
    </source>
</evidence>
<dbReference type="PRINTS" id="PR00326">
    <property type="entry name" value="GTP1OBG"/>
</dbReference>
<dbReference type="GO" id="GO:0043022">
    <property type="term" value="F:ribosome binding"/>
    <property type="evidence" value="ECO:0007669"/>
    <property type="project" value="TreeGrafter"/>
</dbReference>
<dbReference type="NCBIfam" id="TIGR00231">
    <property type="entry name" value="small_GTP"/>
    <property type="match status" value="2"/>
</dbReference>
<dbReference type="InterPro" id="IPR016484">
    <property type="entry name" value="GTPase_Der"/>
</dbReference>
<reference evidence="12" key="2">
    <citation type="journal article" date="2021" name="Sci. Rep.">
        <title>The distribution of antibiotic resistance genes in chicken gut microbiota commensals.</title>
        <authorList>
            <person name="Juricova H."/>
            <person name="Matiasovicova J."/>
            <person name="Kubasova T."/>
            <person name="Cejkova D."/>
            <person name="Rychlik I."/>
        </authorList>
    </citation>
    <scope>NUCLEOTIDE SEQUENCE</scope>
    <source>
        <strain evidence="12">An824</strain>
    </source>
</reference>
<keyword evidence="4 10" id="KW-0677">Repeat</keyword>
<dbReference type="Proteomes" id="UP000706891">
    <property type="component" value="Unassembled WGS sequence"/>
</dbReference>
<comment type="caution">
    <text evidence="12">The sequence shown here is derived from an EMBL/GenBank/DDBJ whole genome shotgun (WGS) entry which is preliminary data.</text>
</comment>
<keyword evidence="5 8" id="KW-0547">Nucleotide-binding</keyword>
<evidence type="ECO:0000256" key="4">
    <source>
        <dbReference type="ARBA" id="ARBA00022737"/>
    </source>
</evidence>
<dbReference type="PROSITE" id="PS51712">
    <property type="entry name" value="G_ENGA"/>
    <property type="match status" value="2"/>
</dbReference>
<evidence type="ECO:0000259" key="11">
    <source>
        <dbReference type="PROSITE" id="PS51712"/>
    </source>
</evidence>
<reference evidence="12" key="1">
    <citation type="submission" date="2020-08" db="EMBL/GenBank/DDBJ databases">
        <authorList>
            <person name="Cejkova D."/>
            <person name="Kubasova T."/>
            <person name="Jahodarova E."/>
            <person name="Rychlik I."/>
        </authorList>
    </citation>
    <scope>NUCLEOTIDE SEQUENCE</scope>
    <source>
        <strain evidence="12">An824</strain>
    </source>
</reference>
<feature type="binding site" evidence="8">
    <location>
        <begin position="56"/>
        <end position="60"/>
    </location>
    <ligand>
        <name>GTP</name>
        <dbReference type="ChEBI" id="CHEBI:37565"/>
        <label>1</label>
    </ligand>
</feature>
<evidence type="ECO:0000256" key="3">
    <source>
        <dbReference type="ARBA" id="ARBA00022517"/>
    </source>
</evidence>
<dbReference type="GO" id="GO:0042254">
    <property type="term" value="P:ribosome biogenesis"/>
    <property type="evidence" value="ECO:0007669"/>
    <property type="project" value="UniProtKB-KW"/>
</dbReference>
<evidence type="ECO:0000256" key="1">
    <source>
        <dbReference type="ARBA" id="ARBA00008279"/>
    </source>
</evidence>
<dbReference type="Pfam" id="PF14714">
    <property type="entry name" value="KH_dom-like"/>
    <property type="match status" value="1"/>
</dbReference>
<feature type="binding site" evidence="8">
    <location>
        <begin position="294"/>
        <end position="297"/>
    </location>
    <ligand>
        <name>GTP</name>
        <dbReference type="ChEBI" id="CHEBI:37565"/>
        <label>2</label>
    </ligand>
</feature>
<feature type="binding site" evidence="8">
    <location>
        <begin position="182"/>
        <end position="189"/>
    </location>
    <ligand>
        <name>GTP</name>
        <dbReference type="ChEBI" id="CHEBI:37565"/>
        <label>2</label>
    </ligand>
</feature>
<dbReference type="RefSeq" id="WP_021947179.1">
    <property type="nucleotide sequence ID" value="NZ_JACJJG010000006.1"/>
</dbReference>
<feature type="binding site" evidence="8">
    <location>
        <begin position="9"/>
        <end position="16"/>
    </location>
    <ligand>
        <name>GTP</name>
        <dbReference type="ChEBI" id="CHEBI:37565"/>
        <label>1</label>
    </ligand>
</feature>
<keyword evidence="13" id="KW-1185">Reference proteome</keyword>
<dbReference type="PANTHER" id="PTHR43834:SF6">
    <property type="entry name" value="GTPASE DER"/>
    <property type="match status" value="1"/>
</dbReference>
<evidence type="ECO:0000313" key="12">
    <source>
        <dbReference type="EMBL" id="MBM6672824.1"/>
    </source>
</evidence>
<dbReference type="Gene3D" id="3.30.300.20">
    <property type="match status" value="1"/>
</dbReference>
<evidence type="ECO:0000256" key="5">
    <source>
        <dbReference type="ARBA" id="ARBA00022741"/>
    </source>
</evidence>
<dbReference type="EMBL" id="JACJJG010000006">
    <property type="protein sequence ID" value="MBM6672824.1"/>
    <property type="molecule type" value="Genomic_DNA"/>
</dbReference>
<proteinExistence type="inferred from homology"/>
<dbReference type="Gene3D" id="3.40.50.300">
    <property type="entry name" value="P-loop containing nucleotide triphosphate hydrolases"/>
    <property type="match status" value="2"/>
</dbReference>
<comment type="function">
    <text evidence="8 10">GTPase that plays an essential role in the late steps of ribosome biogenesis.</text>
</comment>
<comment type="subunit">
    <text evidence="8">Associates with the 50S ribosomal subunit.</text>
</comment>
<dbReference type="GO" id="GO:0005525">
    <property type="term" value="F:GTP binding"/>
    <property type="evidence" value="ECO:0007669"/>
    <property type="project" value="UniProtKB-UniRule"/>
</dbReference>
<feature type="domain" description="EngA-type G" evidence="11">
    <location>
        <begin position="176"/>
        <end position="352"/>
    </location>
</feature>
<dbReference type="InterPro" id="IPR005225">
    <property type="entry name" value="Small_GTP-bd"/>
</dbReference>
<comment type="similarity">
    <text evidence="1 8 9 10">Belongs to the TRAFAC class TrmE-Era-EngA-EngB-Septin-like GTPase superfamily. EngA (Der) GTPase family.</text>
</comment>
<dbReference type="NCBIfam" id="TIGR03594">
    <property type="entry name" value="GTPase_EngA"/>
    <property type="match status" value="1"/>
</dbReference>
<dbReference type="PIRSF" id="PIRSF006485">
    <property type="entry name" value="GTP-binding_EngA"/>
    <property type="match status" value="1"/>
</dbReference>
<dbReference type="FunFam" id="3.30.300.20:FF:000004">
    <property type="entry name" value="GTPase Der"/>
    <property type="match status" value="1"/>
</dbReference>
<dbReference type="CDD" id="cd01894">
    <property type="entry name" value="EngA1"/>
    <property type="match status" value="1"/>
</dbReference>
<dbReference type="CDD" id="cd01895">
    <property type="entry name" value="EngA2"/>
    <property type="match status" value="1"/>
</dbReference>
<keyword evidence="6 8" id="KW-0342">GTP-binding</keyword>
<dbReference type="FunFam" id="3.40.50.300:FF:000040">
    <property type="entry name" value="GTPase Der"/>
    <property type="match status" value="1"/>
</dbReference>
<accession>A0A938WRJ9</accession>
<evidence type="ECO:0000256" key="8">
    <source>
        <dbReference type="HAMAP-Rule" id="MF_00195"/>
    </source>
</evidence>
<dbReference type="InterPro" id="IPR027417">
    <property type="entry name" value="P-loop_NTPase"/>
</dbReference>
<dbReference type="InterPro" id="IPR031166">
    <property type="entry name" value="G_ENGA"/>
</dbReference>
<dbReference type="FunFam" id="3.40.50.300:FF:000953">
    <property type="entry name" value="GTPase Der"/>
    <property type="match status" value="1"/>
</dbReference>
<name>A0A938WRJ9_9BACT</name>
<dbReference type="HAMAP" id="MF_00195">
    <property type="entry name" value="GTPase_Der"/>
    <property type="match status" value="1"/>
</dbReference>
<dbReference type="AlphaFoldDB" id="A0A938WRJ9"/>
<dbReference type="PANTHER" id="PTHR43834">
    <property type="entry name" value="GTPASE DER"/>
    <property type="match status" value="1"/>
</dbReference>
<evidence type="ECO:0000256" key="2">
    <source>
        <dbReference type="ARBA" id="ARBA00020953"/>
    </source>
</evidence>
<keyword evidence="3 8" id="KW-0690">Ribosome biogenesis</keyword>
<dbReference type="InterPro" id="IPR032859">
    <property type="entry name" value="KH_dom-like"/>
</dbReference>
<dbReference type="InterPro" id="IPR006073">
    <property type="entry name" value="GTP-bd"/>
</dbReference>
<dbReference type="InterPro" id="IPR015946">
    <property type="entry name" value="KH_dom-like_a/b"/>
</dbReference>
<evidence type="ECO:0000313" key="13">
    <source>
        <dbReference type="Proteomes" id="UP000706891"/>
    </source>
</evidence>
<sequence length="437" mass="49375">MANLVAIVGRPNVGKSTLFNRLTKSRQAIVSDIAGTTRDRQYGKCDWNGREFSVVDTGGWVVKSDDIFEEEIRKQVIVATEEADLVLFVVDVTTGVTDWDEDVAAILRRTKLPVVLVVNKVDNNDQQYAAAEFYKLGLGDPMCISSMSGSGTGDLLDLVLSKLKGDSGELLEDGIPRFAVVGRPNVGKSSIINAFIGEDRNIVTEIAGTTRDSIYTRYDKFGFDFYLVDTAGIRRKNKVSEDLEFYSVMRSIRAIENSDVCILMLDATRGIEGQDMNIFQIIQKNNKSLVVVVNKWDLVENKDQKVIDTFVTAIHNRMAPFTDFPIIFASALTKQRIFKVLEMAKEVYQSRKIKIGTTRLNEVMLPLIEAYPPPSIKGKYIKIKYCSQLPNTQIPSFVFYANLPQYVKEPYKRFLENKIRENWKLTGSPINIFIRQK</sequence>
<dbReference type="SUPFAM" id="SSF52540">
    <property type="entry name" value="P-loop containing nucleoside triphosphate hydrolases"/>
    <property type="match status" value="2"/>
</dbReference>
<protein>
    <recommendedName>
        <fullName evidence="2 8">GTPase Der</fullName>
    </recommendedName>
    <alternativeName>
        <fullName evidence="7 8">GTP-binding protein EngA</fullName>
    </alternativeName>
</protein>
<feature type="binding site" evidence="8">
    <location>
        <begin position="119"/>
        <end position="122"/>
    </location>
    <ligand>
        <name>GTP</name>
        <dbReference type="ChEBI" id="CHEBI:37565"/>
        <label>1</label>
    </ligand>
</feature>
<evidence type="ECO:0000256" key="7">
    <source>
        <dbReference type="ARBA" id="ARBA00032345"/>
    </source>
</evidence>
<evidence type="ECO:0000256" key="6">
    <source>
        <dbReference type="ARBA" id="ARBA00023134"/>
    </source>
</evidence>
<dbReference type="Pfam" id="PF01926">
    <property type="entry name" value="MMR_HSR1"/>
    <property type="match status" value="2"/>
</dbReference>
<evidence type="ECO:0000256" key="10">
    <source>
        <dbReference type="RuleBase" id="RU004481"/>
    </source>
</evidence>
<organism evidence="12 13">
    <name type="scientific">Marseilla massiliensis</name>
    <dbReference type="NCBI Taxonomy" id="1841864"/>
    <lineage>
        <taxon>Bacteria</taxon>
        <taxon>Pseudomonadati</taxon>
        <taxon>Bacteroidota</taxon>
        <taxon>Bacteroidia</taxon>
        <taxon>Bacteroidales</taxon>
        <taxon>Prevotellaceae</taxon>
        <taxon>Marseilla</taxon>
    </lineage>
</organism>
<gene>
    <name evidence="8 12" type="primary">der</name>
    <name evidence="12" type="ORF">H6A34_02875</name>
</gene>